<dbReference type="AlphaFoldDB" id="A0AAN9F428"/>
<name>A0AAN9F428_CLITE</name>
<dbReference type="Proteomes" id="UP001359559">
    <property type="component" value="Unassembled WGS sequence"/>
</dbReference>
<evidence type="ECO:0000313" key="1">
    <source>
        <dbReference type="EMBL" id="KAK7264873.1"/>
    </source>
</evidence>
<keyword evidence="2" id="KW-1185">Reference proteome</keyword>
<reference evidence="1 2" key="1">
    <citation type="submission" date="2024-01" db="EMBL/GenBank/DDBJ databases">
        <title>The genomes of 5 underutilized Papilionoideae crops provide insights into root nodulation and disease resistance.</title>
        <authorList>
            <person name="Yuan L."/>
        </authorList>
    </citation>
    <scope>NUCLEOTIDE SEQUENCE [LARGE SCALE GENOMIC DNA]</scope>
    <source>
        <strain evidence="1">LY-2023</strain>
        <tissue evidence="1">Leaf</tissue>
    </source>
</reference>
<accession>A0AAN9F428</accession>
<comment type="caution">
    <text evidence="1">The sequence shown here is derived from an EMBL/GenBank/DDBJ whole genome shotgun (WGS) entry which is preliminary data.</text>
</comment>
<dbReference type="EMBL" id="JAYKXN010000008">
    <property type="protein sequence ID" value="KAK7264873.1"/>
    <property type="molecule type" value="Genomic_DNA"/>
</dbReference>
<sequence length="97" mass="11268">MHLISEEESAQCGVLPIKAYLETGKWQQCQNMQSDLSLHPPFDVQSEDTLAWSLSNDVNFSFASAYKLMANQNELMKDPKFRIIWSWKGHQRGKFLF</sequence>
<evidence type="ECO:0000313" key="2">
    <source>
        <dbReference type="Proteomes" id="UP001359559"/>
    </source>
</evidence>
<proteinExistence type="predicted"/>
<organism evidence="1 2">
    <name type="scientific">Clitoria ternatea</name>
    <name type="common">Butterfly pea</name>
    <dbReference type="NCBI Taxonomy" id="43366"/>
    <lineage>
        <taxon>Eukaryota</taxon>
        <taxon>Viridiplantae</taxon>
        <taxon>Streptophyta</taxon>
        <taxon>Embryophyta</taxon>
        <taxon>Tracheophyta</taxon>
        <taxon>Spermatophyta</taxon>
        <taxon>Magnoliopsida</taxon>
        <taxon>eudicotyledons</taxon>
        <taxon>Gunneridae</taxon>
        <taxon>Pentapetalae</taxon>
        <taxon>rosids</taxon>
        <taxon>fabids</taxon>
        <taxon>Fabales</taxon>
        <taxon>Fabaceae</taxon>
        <taxon>Papilionoideae</taxon>
        <taxon>50 kb inversion clade</taxon>
        <taxon>NPAAA clade</taxon>
        <taxon>indigoferoid/millettioid clade</taxon>
        <taxon>Phaseoleae</taxon>
        <taxon>Clitoria</taxon>
    </lineage>
</organism>
<gene>
    <name evidence="1" type="ORF">RJT34_32486</name>
</gene>
<protein>
    <submittedName>
        <fullName evidence="1">Uncharacterized protein</fullName>
    </submittedName>
</protein>